<evidence type="ECO:0000256" key="1">
    <source>
        <dbReference type="SAM" id="Phobius"/>
    </source>
</evidence>
<evidence type="ECO:0000313" key="2">
    <source>
        <dbReference type="EMBL" id="OWY27052.1"/>
    </source>
</evidence>
<protein>
    <submittedName>
        <fullName evidence="2">Uncharacterized protein</fullName>
    </submittedName>
</protein>
<reference evidence="2 3" key="1">
    <citation type="submission" date="2017-06" db="EMBL/GenBank/DDBJ databases">
        <title>Herbaspirillum phytohormonus sp. nov., isolated from the root nodule of Robinia pseudoacacia in lead-zinc mine.</title>
        <authorList>
            <person name="Fan M."/>
            <person name="Lin Y."/>
        </authorList>
    </citation>
    <scope>NUCLEOTIDE SEQUENCE [LARGE SCALE GENOMIC DNA]</scope>
    <source>
        <strain evidence="2 3">HZ10</strain>
    </source>
</reference>
<organism evidence="2 3">
    <name type="scientific">Herbaspirillum robiniae</name>
    <dbReference type="NCBI Taxonomy" id="2014887"/>
    <lineage>
        <taxon>Bacteria</taxon>
        <taxon>Pseudomonadati</taxon>
        <taxon>Pseudomonadota</taxon>
        <taxon>Betaproteobacteria</taxon>
        <taxon>Burkholderiales</taxon>
        <taxon>Oxalobacteraceae</taxon>
        <taxon>Herbaspirillum</taxon>
    </lineage>
</organism>
<comment type="caution">
    <text evidence="2">The sequence shown here is derived from an EMBL/GenBank/DDBJ whole genome shotgun (WGS) entry which is preliminary data.</text>
</comment>
<dbReference type="AlphaFoldDB" id="A0A246WL54"/>
<keyword evidence="1" id="KW-1133">Transmembrane helix</keyword>
<dbReference type="Proteomes" id="UP000197596">
    <property type="component" value="Unassembled WGS sequence"/>
</dbReference>
<accession>A0A246WL54</accession>
<name>A0A246WL54_9BURK</name>
<proteinExistence type="predicted"/>
<gene>
    <name evidence="2" type="ORF">CEJ42_20710</name>
</gene>
<dbReference type="EMBL" id="NJGU01000013">
    <property type="protein sequence ID" value="OWY27052.1"/>
    <property type="molecule type" value="Genomic_DNA"/>
</dbReference>
<evidence type="ECO:0000313" key="3">
    <source>
        <dbReference type="Proteomes" id="UP000197596"/>
    </source>
</evidence>
<feature type="transmembrane region" description="Helical" evidence="1">
    <location>
        <begin position="42"/>
        <end position="61"/>
    </location>
</feature>
<sequence>MASGADPKGKFVFLQLPLVLHDALIFKLGLHRYFEKMSWLEIYLALVSPTFIFLYGVGFFIEKIGSATESYKSS</sequence>
<keyword evidence="1" id="KW-0472">Membrane</keyword>
<keyword evidence="1" id="KW-0812">Transmembrane</keyword>